<dbReference type="InParanoid" id="A0A0L0HP15"/>
<keyword evidence="1" id="KW-0175">Coiled coil</keyword>
<evidence type="ECO:0000313" key="3">
    <source>
        <dbReference type="Proteomes" id="UP000053201"/>
    </source>
</evidence>
<keyword evidence="3" id="KW-1185">Reference proteome</keyword>
<accession>A0A0L0HP15</accession>
<evidence type="ECO:0000313" key="2">
    <source>
        <dbReference type="EMBL" id="KND03141.1"/>
    </source>
</evidence>
<feature type="coiled-coil region" evidence="1">
    <location>
        <begin position="85"/>
        <end position="119"/>
    </location>
</feature>
<dbReference type="GeneID" id="27685807"/>
<dbReference type="OrthoDB" id="2117588at2759"/>
<name>A0A0L0HP15_SPIPD</name>
<dbReference type="VEuPathDB" id="FungiDB:SPPG_02204"/>
<evidence type="ECO:0000256" key="1">
    <source>
        <dbReference type="SAM" id="Coils"/>
    </source>
</evidence>
<dbReference type="AlphaFoldDB" id="A0A0L0HP15"/>
<gene>
    <name evidence="2" type="ORF">SPPG_02204</name>
</gene>
<dbReference type="Proteomes" id="UP000053201">
    <property type="component" value="Unassembled WGS sequence"/>
</dbReference>
<dbReference type="EMBL" id="KQ257452">
    <property type="protein sequence ID" value="KND03141.1"/>
    <property type="molecule type" value="Genomic_DNA"/>
</dbReference>
<dbReference type="RefSeq" id="XP_016611180.1">
    <property type="nucleotide sequence ID" value="XM_016750498.1"/>
</dbReference>
<reference evidence="2 3" key="1">
    <citation type="submission" date="2009-08" db="EMBL/GenBank/DDBJ databases">
        <title>The Genome Sequence of Spizellomyces punctatus strain DAOM BR117.</title>
        <authorList>
            <consortium name="The Broad Institute Genome Sequencing Platform"/>
            <person name="Russ C."/>
            <person name="Cuomo C."/>
            <person name="Shea T."/>
            <person name="Young S.K."/>
            <person name="Zeng Q."/>
            <person name="Koehrsen M."/>
            <person name="Haas B."/>
            <person name="Borodovsky M."/>
            <person name="Guigo R."/>
            <person name="Alvarado L."/>
            <person name="Berlin A."/>
            <person name="Bochicchio J."/>
            <person name="Borenstein D."/>
            <person name="Chapman S."/>
            <person name="Chen Z."/>
            <person name="Engels R."/>
            <person name="Freedman E."/>
            <person name="Gellesch M."/>
            <person name="Goldberg J."/>
            <person name="Griggs A."/>
            <person name="Gujja S."/>
            <person name="Heiman D."/>
            <person name="Hepburn T."/>
            <person name="Howarth C."/>
            <person name="Jen D."/>
            <person name="Larson L."/>
            <person name="Lewis B."/>
            <person name="Mehta T."/>
            <person name="Park D."/>
            <person name="Pearson M."/>
            <person name="Roberts A."/>
            <person name="Saif S."/>
            <person name="Shenoy N."/>
            <person name="Sisk P."/>
            <person name="Stolte C."/>
            <person name="Sykes S."/>
            <person name="Thomson T."/>
            <person name="Walk T."/>
            <person name="White J."/>
            <person name="Yandava C."/>
            <person name="Burger G."/>
            <person name="Gray M.W."/>
            <person name="Holland P.W.H."/>
            <person name="King N."/>
            <person name="Lang F.B.F."/>
            <person name="Roger A.J."/>
            <person name="Ruiz-Trillo I."/>
            <person name="Lander E."/>
            <person name="Nusbaum C."/>
        </authorList>
    </citation>
    <scope>NUCLEOTIDE SEQUENCE [LARGE SCALE GENOMIC DNA]</scope>
    <source>
        <strain evidence="2 3">DAOM BR117</strain>
    </source>
</reference>
<proteinExistence type="predicted"/>
<sequence length="587" mass="65612">MADRSHDLIQAALLLAIAKHKPDQVSALDFVDLLSQPNVLNERLTRITADTRLLAKSELARNVGENLGKGQDLESALASLQVNKKARDVRRQTELEQRVEELEQELLEKNRKLCQAELEVRSLFLKQQEATGNGKRKQKAHKYQKAKAAEAAKAECSPFEGETGLRERVEFLELVRLLVRSCGDGMGKGTGIMSDYGDTIATTIKQTAGLVMENFRRKIELLQMSVEREANGDEEGCSQPSLQSLERVISVASELLLKLLGFASTKYLLPNQQEELIIVFSSVVRQITESIYVVGQVVNDIRLLQGTTDGNELPENTTVSEAVQKPFDLRQQLCNIIVNLCKEQTMIVPSALLVMARGCAAMASFLRPTTTVLPKVFSDPLAEDQNEQARLPFHSWQSPLARDNEEYATASALDTAYYYLLGLDELLKLAELNTFDSALYGGLITEKLAKTCYSLLEDCLVRTPLEYSTYAFRVCIRFQELLGRGQFCVDTTVIALIDRCLRANRLDDGHDIGYSNLSDSRTIDSYETVSSNTNRMDLDMYWPAANTLGREDDSSILGPVNNEEHRVAQVSCYCQQVSELIPVKHIQ</sequence>
<organism evidence="2 3">
    <name type="scientific">Spizellomyces punctatus (strain DAOM BR117)</name>
    <dbReference type="NCBI Taxonomy" id="645134"/>
    <lineage>
        <taxon>Eukaryota</taxon>
        <taxon>Fungi</taxon>
        <taxon>Fungi incertae sedis</taxon>
        <taxon>Chytridiomycota</taxon>
        <taxon>Chytridiomycota incertae sedis</taxon>
        <taxon>Chytridiomycetes</taxon>
        <taxon>Spizellomycetales</taxon>
        <taxon>Spizellomycetaceae</taxon>
        <taxon>Spizellomyces</taxon>
    </lineage>
</organism>
<protein>
    <submittedName>
        <fullName evidence="2">Uncharacterized protein</fullName>
    </submittedName>
</protein>